<dbReference type="Proteomes" id="UP000308488">
    <property type="component" value="Unassembled WGS sequence"/>
</dbReference>
<sequence>MSRVKYEPLLIGLALLLFLTGCRHTTEPPALAIELTPAELTWIGDQVFRNECTGRKTCLVHWNEGEAFPSLGIGHFIWYPSHVDGQFVESFPALIHFMREQSVPLPEWLGQLEPFDAPWPDRKAFMQAEDHEESDERVTSLREFLWATRGVQAEFIVRRARSALERVVSAAPEPRRAPLRDHLQQLIETPGGAYAVVDYVNFKGEGLSAQETYQGQGWGLLQVLLAMPENDESALERFRTAAKNTLTGRAELAPRAIERERWLPGWLARIDTYREPR</sequence>
<dbReference type="PROSITE" id="PS51257">
    <property type="entry name" value="PROKAR_LIPOPROTEIN"/>
    <property type="match status" value="1"/>
</dbReference>
<proteinExistence type="predicted"/>
<protein>
    <submittedName>
        <fullName evidence="1">Uncharacterized protein</fullName>
    </submittedName>
</protein>
<organism evidence="1 2">
    <name type="scientific">Marinobacter panjinensis</name>
    <dbReference type="NCBI Taxonomy" id="2576384"/>
    <lineage>
        <taxon>Bacteria</taxon>
        <taxon>Pseudomonadati</taxon>
        <taxon>Pseudomonadota</taxon>
        <taxon>Gammaproteobacteria</taxon>
        <taxon>Pseudomonadales</taxon>
        <taxon>Marinobacteraceae</taxon>
        <taxon>Marinobacter</taxon>
    </lineage>
</organism>
<dbReference type="AlphaFoldDB" id="A0A4U6R1W6"/>
<evidence type="ECO:0000313" key="2">
    <source>
        <dbReference type="Proteomes" id="UP000308488"/>
    </source>
</evidence>
<reference evidence="1 2" key="1">
    <citation type="submission" date="2019-05" db="EMBL/GenBank/DDBJ databases">
        <title>Marinobacter panjinensis sp. nov., a moderately halophilic bacterium isolated from sea tidal flat environment.</title>
        <authorList>
            <person name="Yang W."/>
            <person name="An M."/>
            <person name="He W."/>
            <person name="Luo X."/>
            <person name="Zhu L."/>
            <person name="Chen G."/>
            <person name="Zhang Y."/>
            <person name="Wang Y."/>
        </authorList>
    </citation>
    <scope>NUCLEOTIDE SEQUENCE [LARGE SCALE GENOMIC DNA]</scope>
    <source>
        <strain evidence="1 2">PJ-16</strain>
    </source>
</reference>
<dbReference type="OrthoDB" id="20998at2"/>
<dbReference type="EMBL" id="SZYH01000001">
    <property type="protein sequence ID" value="TKV67429.1"/>
    <property type="molecule type" value="Genomic_DNA"/>
</dbReference>
<dbReference type="RefSeq" id="WP_137434847.1">
    <property type="nucleotide sequence ID" value="NZ_JANRHC010000001.1"/>
</dbReference>
<keyword evidence="2" id="KW-1185">Reference proteome</keyword>
<comment type="caution">
    <text evidence="1">The sequence shown here is derived from an EMBL/GenBank/DDBJ whole genome shotgun (WGS) entry which is preliminary data.</text>
</comment>
<gene>
    <name evidence="1" type="ORF">FDP08_04675</name>
</gene>
<evidence type="ECO:0000313" key="1">
    <source>
        <dbReference type="EMBL" id="TKV67429.1"/>
    </source>
</evidence>
<accession>A0A4U6R1W6</accession>
<name>A0A4U6R1W6_9GAMM</name>